<proteinExistence type="predicted"/>
<comment type="caution">
    <text evidence="1">The sequence shown here is derived from an EMBL/GenBank/DDBJ whole genome shotgun (WGS) entry which is preliminary data.</text>
</comment>
<reference evidence="1" key="1">
    <citation type="journal article" date="2015" name="Nature">
        <title>Complex archaea that bridge the gap between prokaryotes and eukaryotes.</title>
        <authorList>
            <person name="Spang A."/>
            <person name="Saw J.H."/>
            <person name="Jorgensen S.L."/>
            <person name="Zaremba-Niedzwiedzka K."/>
            <person name="Martijn J."/>
            <person name="Lind A.E."/>
            <person name="van Eijk R."/>
            <person name="Schleper C."/>
            <person name="Guy L."/>
            <person name="Ettema T.J."/>
        </authorList>
    </citation>
    <scope>NUCLEOTIDE SEQUENCE</scope>
</reference>
<name>A0A0F9LVP4_9ZZZZ</name>
<organism evidence="1">
    <name type="scientific">marine sediment metagenome</name>
    <dbReference type="NCBI Taxonomy" id="412755"/>
    <lineage>
        <taxon>unclassified sequences</taxon>
        <taxon>metagenomes</taxon>
        <taxon>ecological metagenomes</taxon>
    </lineage>
</organism>
<accession>A0A0F9LVP4</accession>
<gene>
    <name evidence="1" type="ORF">LCGC14_1534680</name>
</gene>
<dbReference type="AlphaFoldDB" id="A0A0F9LVP4"/>
<evidence type="ECO:0000313" key="1">
    <source>
        <dbReference type="EMBL" id="KKM61137.1"/>
    </source>
</evidence>
<protein>
    <submittedName>
        <fullName evidence="1">Uncharacterized protein</fullName>
    </submittedName>
</protein>
<sequence>MRKSMSLRQLIWMIILHWNADWSQEKRMPKKRFHLCEGCVCDWREWWNPTNRKRC</sequence>
<dbReference type="EMBL" id="LAZR01011544">
    <property type="protein sequence ID" value="KKM61137.1"/>
    <property type="molecule type" value="Genomic_DNA"/>
</dbReference>